<sequence>MKRKNGSISPTRVSQRCNKAKGKVDEEEESHELCPYFANIPSHLTVQILLQLPIKSLLICKCVCKIWKTLISEPHFAKLHFEKTSVSFMIRTKDHRRVSRTLYLLECDPEKFEIGSDNRVKLQPIFKLPLRASRFFLDKNGESSNRGRQSLYTPSKQELDNKFNIVNSCNGLLCLSDLFTGNPLVVCNPVTGEFIRLPKATTTPFRLNATERRMLQRQSALGFLAKTNEYKVIKMLIIYGFRFNDCKSVIVEINTLGTSLWRNVEVDSQVSIPWLKYPTCVNGALHWIGFEGGFEGRQMSILCFCLESERFQSFLSPPHVLGYHNNRTGNTNLTMGELKGFLYICDSTFFSDVTMWVMNEYGNGESWTKLYSIDTLVSSLGHPDVSRYGLCLPVKHFEEGAAVLLYHSCNCFIYYEPDKYGFKVFQIHGSRSDFFEIIPHIASLIPLKDVVKGDDIEVLNFHSRCAKFKLREENEALSLSQPNDEDLESIGRSSSFHFDIINISSSSSSSDGVGHESGEEHSS</sequence>
<proteinExistence type="predicted"/>
<protein>
    <submittedName>
        <fullName evidence="1">Uncharacterized protein</fullName>
    </submittedName>
</protein>
<evidence type="ECO:0000313" key="2">
    <source>
        <dbReference type="Proteomes" id="UP001177021"/>
    </source>
</evidence>
<keyword evidence="2" id="KW-1185">Reference proteome</keyword>
<dbReference type="EMBL" id="CASHSV030000109">
    <property type="protein sequence ID" value="CAJ2646559.1"/>
    <property type="molecule type" value="Genomic_DNA"/>
</dbReference>
<accession>A0ACB0JRI8</accession>
<comment type="caution">
    <text evidence="1">The sequence shown here is derived from an EMBL/GenBank/DDBJ whole genome shotgun (WGS) entry which is preliminary data.</text>
</comment>
<name>A0ACB0JRI8_TRIPR</name>
<organism evidence="1 2">
    <name type="scientific">Trifolium pratense</name>
    <name type="common">Red clover</name>
    <dbReference type="NCBI Taxonomy" id="57577"/>
    <lineage>
        <taxon>Eukaryota</taxon>
        <taxon>Viridiplantae</taxon>
        <taxon>Streptophyta</taxon>
        <taxon>Embryophyta</taxon>
        <taxon>Tracheophyta</taxon>
        <taxon>Spermatophyta</taxon>
        <taxon>Magnoliopsida</taxon>
        <taxon>eudicotyledons</taxon>
        <taxon>Gunneridae</taxon>
        <taxon>Pentapetalae</taxon>
        <taxon>rosids</taxon>
        <taxon>fabids</taxon>
        <taxon>Fabales</taxon>
        <taxon>Fabaceae</taxon>
        <taxon>Papilionoideae</taxon>
        <taxon>50 kb inversion clade</taxon>
        <taxon>NPAAA clade</taxon>
        <taxon>Hologalegina</taxon>
        <taxon>IRL clade</taxon>
        <taxon>Trifolieae</taxon>
        <taxon>Trifolium</taxon>
    </lineage>
</organism>
<gene>
    <name evidence="1" type="ORF">MILVUS5_LOCUS15249</name>
</gene>
<dbReference type="Proteomes" id="UP001177021">
    <property type="component" value="Unassembled WGS sequence"/>
</dbReference>
<reference evidence="1" key="1">
    <citation type="submission" date="2023-10" db="EMBL/GenBank/DDBJ databases">
        <authorList>
            <person name="Rodriguez Cubillos JULIANA M."/>
            <person name="De Vega J."/>
        </authorList>
    </citation>
    <scope>NUCLEOTIDE SEQUENCE</scope>
</reference>
<evidence type="ECO:0000313" key="1">
    <source>
        <dbReference type="EMBL" id="CAJ2646559.1"/>
    </source>
</evidence>